<dbReference type="EMBL" id="JH767563">
    <property type="protein sequence ID" value="EON63526.1"/>
    <property type="molecule type" value="Genomic_DNA"/>
</dbReference>
<dbReference type="PANTHER" id="PTHR43157">
    <property type="entry name" value="PHOSPHATIDYLINOSITOL-GLYCAN BIOSYNTHESIS CLASS F PROTEIN-RELATED"/>
    <property type="match status" value="1"/>
</dbReference>
<keyword evidence="1" id="KW-0560">Oxidoreductase</keyword>
<protein>
    <submittedName>
        <fullName evidence="2">Uncharacterized protein</fullName>
    </submittedName>
</protein>
<dbReference type="Proteomes" id="UP000016924">
    <property type="component" value="Unassembled WGS sequence"/>
</dbReference>
<reference evidence="3" key="1">
    <citation type="submission" date="2012-06" db="EMBL/GenBank/DDBJ databases">
        <title>The genome sequence of Coniosporium apollinis CBS 100218.</title>
        <authorList>
            <consortium name="The Broad Institute Genome Sequencing Platform"/>
            <person name="Cuomo C."/>
            <person name="Gorbushina A."/>
            <person name="Noack S."/>
            <person name="Walker B."/>
            <person name="Young S.K."/>
            <person name="Zeng Q."/>
            <person name="Gargeya S."/>
            <person name="Fitzgerald M."/>
            <person name="Haas B."/>
            <person name="Abouelleil A."/>
            <person name="Alvarado L."/>
            <person name="Arachchi H.M."/>
            <person name="Berlin A.M."/>
            <person name="Chapman S.B."/>
            <person name="Goldberg J."/>
            <person name="Griggs A."/>
            <person name="Gujja S."/>
            <person name="Hansen M."/>
            <person name="Howarth C."/>
            <person name="Imamovic A."/>
            <person name="Larimer J."/>
            <person name="McCowan C."/>
            <person name="Montmayeur A."/>
            <person name="Murphy C."/>
            <person name="Neiman D."/>
            <person name="Pearson M."/>
            <person name="Priest M."/>
            <person name="Roberts A."/>
            <person name="Saif S."/>
            <person name="Shea T."/>
            <person name="Sisk P."/>
            <person name="Sykes S."/>
            <person name="Wortman J."/>
            <person name="Nusbaum C."/>
            <person name="Birren B."/>
        </authorList>
    </citation>
    <scope>NUCLEOTIDE SEQUENCE [LARGE SCALE GENOMIC DNA]</scope>
    <source>
        <strain evidence="3">CBS 100218</strain>
    </source>
</reference>
<name>R7YPD6_CONA1</name>
<dbReference type="InterPro" id="IPR002347">
    <property type="entry name" value="SDR_fam"/>
</dbReference>
<evidence type="ECO:0000313" key="3">
    <source>
        <dbReference type="Proteomes" id="UP000016924"/>
    </source>
</evidence>
<dbReference type="OrthoDB" id="542013at2759"/>
<gene>
    <name evidence="2" type="ORF">W97_02754</name>
</gene>
<accession>R7YPD6</accession>
<dbReference type="GO" id="GO:0016491">
    <property type="term" value="F:oxidoreductase activity"/>
    <property type="evidence" value="ECO:0007669"/>
    <property type="project" value="UniProtKB-KW"/>
</dbReference>
<dbReference type="InterPro" id="IPR036291">
    <property type="entry name" value="NAD(P)-bd_dom_sf"/>
</dbReference>
<dbReference type="GeneID" id="19900065"/>
<evidence type="ECO:0000256" key="1">
    <source>
        <dbReference type="ARBA" id="ARBA00023002"/>
    </source>
</evidence>
<dbReference type="RefSeq" id="XP_007778843.1">
    <property type="nucleotide sequence ID" value="XM_007780653.1"/>
</dbReference>
<evidence type="ECO:0000313" key="2">
    <source>
        <dbReference type="EMBL" id="EON63526.1"/>
    </source>
</evidence>
<dbReference type="HOGENOM" id="CLU_010194_44_4_1"/>
<dbReference type="PANTHER" id="PTHR43157:SF31">
    <property type="entry name" value="PHOSPHATIDYLINOSITOL-GLYCAN BIOSYNTHESIS CLASS F PROTEIN"/>
    <property type="match status" value="1"/>
</dbReference>
<dbReference type="eggNOG" id="KOG1208">
    <property type="taxonomic scope" value="Eukaryota"/>
</dbReference>
<proteinExistence type="predicted"/>
<dbReference type="Gene3D" id="3.40.50.720">
    <property type="entry name" value="NAD(P)-binding Rossmann-like Domain"/>
    <property type="match status" value="1"/>
</dbReference>
<dbReference type="AlphaFoldDB" id="R7YPD6"/>
<keyword evidence="3" id="KW-1185">Reference proteome</keyword>
<dbReference type="Pfam" id="PF00106">
    <property type="entry name" value="adh_short"/>
    <property type="match status" value="1"/>
</dbReference>
<organism evidence="2 3">
    <name type="scientific">Coniosporium apollinis (strain CBS 100218)</name>
    <name type="common">Rock-inhabiting black yeast</name>
    <dbReference type="NCBI Taxonomy" id="1168221"/>
    <lineage>
        <taxon>Eukaryota</taxon>
        <taxon>Fungi</taxon>
        <taxon>Dikarya</taxon>
        <taxon>Ascomycota</taxon>
        <taxon>Pezizomycotina</taxon>
        <taxon>Dothideomycetes</taxon>
        <taxon>Dothideomycetes incertae sedis</taxon>
        <taxon>Coniosporium</taxon>
    </lineage>
</organism>
<dbReference type="STRING" id="1168221.R7YPD6"/>
<dbReference type="SUPFAM" id="SSF51735">
    <property type="entry name" value="NAD(P)-binding Rossmann-fold domains"/>
    <property type="match status" value="1"/>
</dbReference>
<sequence length="318" mass="34947">MPKPVSPQKFNLQGQTGIVTGSNVGLGLQCCRQLLDLGLDHLILAVRDENKGRKAKEDLQKGAPGAKIEVWKLDLSTYDSVTAFAQRCNTLSRLQFVILNAGVFKVKLEINESTGHEEVMQVNYLSTALLTILLLPILKEKNAPAHPGRITIVSSETAAWCKFKEQESNPILPAFNDPKNFEKQERYYTSKLLEQLFLVQLVKRVPSSVAVISCVNPGFCYGSNLHHEAAVGVVGAIFTGIKRTIGRSTEVGARTLTDAAINHGSETHGKYLGDCQIKPMAPFVTSPKGDSVGERLWNETMAELSFARAQETLNDLKR</sequence>
<dbReference type="OMA" id="NEKTGHE"/>